<sequence length="198" mass="21461">MKAKSLTLTAMVGTLLVGTSAATAFAQQGPGGFRAPEIMFVQLLQKHDADKDGKISKSESASAVDVIFTEVDTDSDGALTPGEFRAYREKMRDERRAAMAEMREQAGNGGKMEGREHAGKHGGRHEGKGMEMRADRGGPDGKRGGPRGMMRAADTDENGQISKVEATAVADNMFERMDRNSDGFISSEDMPQRRMMMP</sequence>
<dbReference type="PROSITE" id="PS50222">
    <property type="entry name" value="EF_HAND_2"/>
    <property type="match status" value="2"/>
</dbReference>
<feature type="domain" description="EF-hand" evidence="3">
    <location>
        <begin position="59"/>
        <end position="94"/>
    </location>
</feature>
<organism evidence="4 5">
    <name type="scientific">Peteryoungia desertarenae</name>
    <dbReference type="NCBI Taxonomy" id="1813451"/>
    <lineage>
        <taxon>Bacteria</taxon>
        <taxon>Pseudomonadati</taxon>
        <taxon>Pseudomonadota</taxon>
        <taxon>Alphaproteobacteria</taxon>
        <taxon>Hyphomicrobiales</taxon>
        <taxon>Rhizobiaceae</taxon>
        <taxon>Peteryoungia</taxon>
    </lineage>
</organism>
<dbReference type="Gene3D" id="1.10.238.10">
    <property type="entry name" value="EF-hand"/>
    <property type="match status" value="2"/>
</dbReference>
<proteinExistence type="predicted"/>
<dbReference type="EMBL" id="CP058350">
    <property type="protein sequence ID" value="QLF69233.1"/>
    <property type="molecule type" value="Genomic_DNA"/>
</dbReference>
<evidence type="ECO:0000313" key="5">
    <source>
        <dbReference type="Proteomes" id="UP000308530"/>
    </source>
</evidence>
<evidence type="ECO:0000259" key="3">
    <source>
        <dbReference type="PROSITE" id="PS50222"/>
    </source>
</evidence>
<feature type="domain" description="EF-hand" evidence="3">
    <location>
        <begin position="165"/>
        <end position="198"/>
    </location>
</feature>
<dbReference type="InterPro" id="IPR002048">
    <property type="entry name" value="EF_hand_dom"/>
</dbReference>
<dbReference type="PROSITE" id="PS00018">
    <property type="entry name" value="EF_HAND_1"/>
    <property type="match status" value="2"/>
</dbReference>
<protein>
    <submittedName>
        <fullName evidence="4">EF-hand domain-containing protein</fullName>
    </submittedName>
</protein>
<reference evidence="4 5" key="1">
    <citation type="submission" date="2020-06" db="EMBL/GenBank/DDBJ databases">
        <title>Genome sequence of Rhizobium sp strain ADMK78.</title>
        <authorList>
            <person name="Rahi P."/>
        </authorList>
    </citation>
    <scope>NUCLEOTIDE SEQUENCE [LARGE SCALE GENOMIC DNA]</scope>
    <source>
        <strain evidence="4 5">ADMK78</strain>
    </source>
</reference>
<dbReference type="InterPro" id="IPR011992">
    <property type="entry name" value="EF-hand-dom_pair"/>
</dbReference>
<feature type="signal peptide" evidence="2">
    <location>
        <begin position="1"/>
        <end position="26"/>
    </location>
</feature>
<name>A0ABX6QKW3_9HYPH</name>
<evidence type="ECO:0000256" key="2">
    <source>
        <dbReference type="SAM" id="SignalP"/>
    </source>
</evidence>
<feature type="chain" id="PRO_5046837609" evidence="2">
    <location>
        <begin position="27"/>
        <end position="198"/>
    </location>
</feature>
<keyword evidence="5" id="KW-1185">Reference proteome</keyword>
<evidence type="ECO:0000256" key="1">
    <source>
        <dbReference type="SAM" id="MobiDB-lite"/>
    </source>
</evidence>
<dbReference type="InterPro" id="IPR018247">
    <property type="entry name" value="EF_Hand_1_Ca_BS"/>
</dbReference>
<gene>
    <name evidence="4" type="ORF">FE840_006575</name>
</gene>
<dbReference type="SMART" id="SM00054">
    <property type="entry name" value="EFh"/>
    <property type="match status" value="2"/>
</dbReference>
<evidence type="ECO:0000313" key="4">
    <source>
        <dbReference type="EMBL" id="QLF69233.1"/>
    </source>
</evidence>
<feature type="region of interest" description="Disordered" evidence="1">
    <location>
        <begin position="104"/>
        <end position="162"/>
    </location>
</feature>
<feature type="compositionally biased region" description="Basic and acidic residues" evidence="1">
    <location>
        <begin position="112"/>
        <end position="143"/>
    </location>
</feature>
<dbReference type="Pfam" id="PF13833">
    <property type="entry name" value="EF-hand_8"/>
    <property type="match status" value="1"/>
</dbReference>
<keyword evidence="2" id="KW-0732">Signal</keyword>
<dbReference type="Pfam" id="PF13202">
    <property type="entry name" value="EF-hand_5"/>
    <property type="match status" value="2"/>
</dbReference>
<feature type="region of interest" description="Disordered" evidence="1">
    <location>
        <begin position="179"/>
        <end position="198"/>
    </location>
</feature>
<accession>A0ABX6QKW3</accession>
<dbReference type="SUPFAM" id="SSF47473">
    <property type="entry name" value="EF-hand"/>
    <property type="match status" value="1"/>
</dbReference>
<dbReference type="RefSeq" id="WP_138285634.1">
    <property type="nucleotide sequence ID" value="NZ_CP058350.1"/>
</dbReference>
<dbReference type="Proteomes" id="UP000308530">
    <property type="component" value="Chromosome"/>
</dbReference>